<dbReference type="SUPFAM" id="SSF49464">
    <property type="entry name" value="Carboxypeptidase regulatory domain-like"/>
    <property type="match status" value="1"/>
</dbReference>
<comment type="caution">
    <text evidence="9">The sequence shown here is derived from an EMBL/GenBank/DDBJ whole genome shotgun (WGS) entry which is preliminary data.</text>
</comment>
<dbReference type="NCBIfam" id="TIGR04057">
    <property type="entry name" value="SusC_RagA_signa"/>
    <property type="match status" value="1"/>
</dbReference>
<dbReference type="EMBL" id="SMAD01000013">
    <property type="protein sequence ID" value="TCS85327.1"/>
    <property type="molecule type" value="Genomic_DNA"/>
</dbReference>
<dbReference type="GO" id="GO:0009279">
    <property type="term" value="C:cell outer membrane"/>
    <property type="evidence" value="ECO:0007669"/>
    <property type="project" value="UniProtKB-SubCell"/>
</dbReference>
<evidence type="ECO:0000313" key="10">
    <source>
        <dbReference type="Proteomes" id="UP000295807"/>
    </source>
</evidence>
<reference evidence="9 10" key="1">
    <citation type="submission" date="2019-03" db="EMBL/GenBank/DDBJ databases">
        <title>Genomic Encyclopedia of Type Strains, Phase IV (KMG-IV): sequencing the most valuable type-strain genomes for metagenomic binning, comparative biology and taxonomic classification.</title>
        <authorList>
            <person name="Goeker M."/>
        </authorList>
    </citation>
    <scope>NUCLEOTIDE SEQUENCE [LARGE SCALE GENOMIC DNA]</scope>
    <source>
        <strain evidence="9 10">DSM 21100</strain>
    </source>
</reference>
<dbReference type="InterPro" id="IPR023996">
    <property type="entry name" value="TonB-dep_OMP_SusC/RagA"/>
</dbReference>
<evidence type="ECO:0000313" key="9">
    <source>
        <dbReference type="EMBL" id="TCS85327.1"/>
    </source>
</evidence>
<keyword evidence="6 7" id="KW-0998">Cell outer membrane</keyword>
<evidence type="ECO:0000259" key="8">
    <source>
        <dbReference type="Pfam" id="PF07715"/>
    </source>
</evidence>
<keyword evidence="3 7" id="KW-1134">Transmembrane beta strand</keyword>
<evidence type="ECO:0000256" key="4">
    <source>
        <dbReference type="ARBA" id="ARBA00022692"/>
    </source>
</evidence>
<evidence type="ECO:0000256" key="3">
    <source>
        <dbReference type="ARBA" id="ARBA00022452"/>
    </source>
</evidence>
<dbReference type="NCBIfam" id="TIGR04056">
    <property type="entry name" value="OMP_RagA_SusC"/>
    <property type="match status" value="1"/>
</dbReference>
<evidence type="ECO:0000256" key="6">
    <source>
        <dbReference type="ARBA" id="ARBA00023237"/>
    </source>
</evidence>
<dbReference type="InterPro" id="IPR008969">
    <property type="entry name" value="CarboxyPept-like_regulatory"/>
</dbReference>
<dbReference type="InterPro" id="IPR039426">
    <property type="entry name" value="TonB-dep_rcpt-like"/>
</dbReference>
<keyword evidence="4 7" id="KW-0812">Transmembrane</keyword>
<dbReference type="Proteomes" id="UP000295807">
    <property type="component" value="Unassembled WGS sequence"/>
</dbReference>
<dbReference type="Gene3D" id="2.40.170.20">
    <property type="entry name" value="TonB-dependent receptor, beta-barrel domain"/>
    <property type="match status" value="1"/>
</dbReference>
<keyword evidence="2 7" id="KW-0813">Transport</keyword>
<dbReference type="SUPFAM" id="SSF56935">
    <property type="entry name" value="Porins"/>
    <property type="match status" value="1"/>
</dbReference>
<dbReference type="InterPro" id="IPR023997">
    <property type="entry name" value="TonB-dep_OMP_SusC/RagA_CS"/>
</dbReference>
<comment type="subcellular location">
    <subcellularLocation>
        <location evidence="1 7">Cell outer membrane</location>
        <topology evidence="1 7">Multi-pass membrane protein</topology>
    </subcellularLocation>
</comment>
<dbReference type="AlphaFoldDB" id="A0A4R3KMR6"/>
<dbReference type="InterPro" id="IPR037066">
    <property type="entry name" value="Plug_dom_sf"/>
</dbReference>
<proteinExistence type="inferred from homology"/>
<feature type="domain" description="TonB-dependent receptor plug" evidence="8">
    <location>
        <begin position="130"/>
        <end position="260"/>
    </location>
</feature>
<keyword evidence="5 7" id="KW-0472">Membrane</keyword>
<evidence type="ECO:0000256" key="1">
    <source>
        <dbReference type="ARBA" id="ARBA00004571"/>
    </source>
</evidence>
<gene>
    <name evidence="9" type="ORF">EDD80_11364</name>
</gene>
<keyword evidence="10" id="KW-1185">Reference proteome</keyword>
<evidence type="ECO:0000256" key="7">
    <source>
        <dbReference type="PROSITE-ProRule" id="PRU01360"/>
    </source>
</evidence>
<name>A0A4R3KMR6_9SPHI</name>
<organism evidence="9 10">
    <name type="scientific">Anseongella ginsenosidimutans</name>
    <dbReference type="NCBI Taxonomy" id="496056"/>
    <lineage>
        <taxon>Bacteria</taxon>
        <taxon>Pseudomonadati</taxon>
        <taxon>Bacteroidota</taxon>
        <taxon>Sphingobacteriia</taxon>
        <taxon>Sphingobacteriales</taxon>
        <taxon>Sphingobacteriaceae</taxon>
        <taxon>Anseongella</taxon>
    </lineage>
</organism>
<dbReference type="Pfam" id="PF07715">
    <property type="entry name" value="Plug"/>
    <property type="match status" value="1"/>
</dbReference>
<dbReference type="InterPro" id="IPR036942">
    <property type="entry name" value="Beta-barrel_TonB_sf"/>
</dbReference>
<dbReference type="Pfam" id="PF13715">
    <property type="entry name" value="CarbopepD_reg_2"/>
    <property type="match status" value="1"/>
</dbReference>
<evidence type="ECO:0000256" key="5">
    <source>
        <dbReference type="ARBA" id="ARBA00023136"/>
    </source>
</evidence>
<evidence type="ECO:0000256" key="2">
    <source>
        <dbReference type="ARBA" id="ARBA00022448"/>
    </source>
</evidence>
<protein>
    <submittedName>
        <fullName evidence="9">TonB-linked SusC/RagA family outer membrane protein</fullName>
    </submittedName>
</protein>
<dbReference type="InterPro" id="IPR012910">
    <property type="entry name" value="Plug_dom"/>
</dbReference>
<dbReference type="Gene3D" id="2.170.130.10">
    <property type="entry name" value="TonB-dependent receptor, plug domain"/>
    <property type="match status" value="1"/>
</dbReference>
<dbReference type="PROSITE" id="PS52016">
    <property type="entry name" value="TONB_DEPENDENT_REC_3"/>
    <property type="match status" value="1"/>
</dbReference>
<comment type="similarity">
    <text evidence="7">Belongs to the TonB-dependent receptor family.</text>
</comment>
<sequence>MPKPNSMKTGIIAWIGFLMALILPGTLMAQNKVTVSGTVTDSEAQTSLPGVAIYVDGDKMEGIGVTNLDGEYTVTVDEGARLIFRLLGYADFRVTARAGRTRVDVPLKLSESSLDQVVVVGYRAKARELTTGSAVVISGDELQDVPVSNVEQLLQGKVAGLNIQVNTGAPGFRGSAALRGLSALSVTGQGNETFLTPTSPLYVVDGVPIESDGNFEYGFQTPSPGMSPLSLIPQQDIESVEVLKDAQATALYGSRGAYGVILITTRRGMSKIPIVRYNSNFFLNTPPQLRTTLGGKFERNTRIQQILENGYYHDILRISTTPFLADSLNPFYANSTDWQDVFFGNSFNHSHNISISGGDPKFNYKSNLGYYNEKGVQENTGFSRYSLNMNMEYRPSEKLRVYGALFGAMGKRSVGSGQGLINRGVAENAATSSLMPGPSYFLTTSSIISSLKTRNNNSSKNLRANVDINYQLVPGLNVATSGSYDYTSDTEDTFTPAAANNQFSEVYGFNGRRSTIYNRNTISYYRSFNETHNFYVSGFNEFYIKKFQNSAIRQEKTPNDQFQGPLGFDGWYSRGGGLTGFRDERIASFAGTFSYDYKKKYVLDFSYRWDGTSLSGLENPYSKNPAIGFRWNFNKEKIFENADWLSYSSLRLSWGKNIVPTGSLLALYGNYVIRGTYNNNPRIGIDYNELPNLNLLPKTTTQYNLGLELGFLDNRLEIMYDTYYRQVDNEFLYKFLPDVTGFNTVGTNEAAMANYGHEISLTVRPLPPASKLVWSLTFNGAMNKDVLLQLPDAARQRIHVDNVTGQHILFRVGRNTLTNFLIDYQGVYASDLDVPVDPLTGLRYSTNRGNNSYFKGGDPIWEDINGDYVLNSLDNKASGNLQPLFTGGIYSYLSYKKFTLAVNAAITWRRSILNNALAERLAYFSNPFDAKALVDIGAIDYWRQEGDNAVYPYPFDYTNYGAKTPFRPDQTLFEEDGSYLKIANATFSYLFDQKLISRWGIRSLRLYLSANNIITFSRYSGPNPENVSAVGRDMSAGYPVPRTYNVGIDVEF</sequence>
<accession>A0A4R3KMR6</accession>